<dbReference type="AlphaFoldDB" id="A0A7W3U5D0"/>
<dbReference type="Pfam" id="PF11159">
    <property type="entry name" value="DUF2939"/>
    <property type="match status" value="1"/>
</dbReference>
<keyword evidence="2" id="KW-1185">Reference proteome</keyword>
<organism evidence="1 2">
    <name type="scientific">Marilutibacter penaei</name>
    <dbReference type="NCBI Taxonomy" id="2759900"/>
    <lineage>
        <taxon>Bacteria</taxon>
        <taxon>Pseudomonadati</taxon>
        <taxon>Pseudomonadota</taxon>
        <taxon>Gammaproteobacteria</taxon>
        <taxon>Lysobacterales</taxon>
        <taxon>Lysobacteraceae</taxon>
        <taxon>Marilutibacter</taxon>
    </lineage>
</organism>
<proteinExistence type="predicted"/>
<gene>
    <name evidence="1" type="ORF">H4F99_12145</name>
</gene>
<accession>A0A7W3U5D0</accession>
<evidence type="ECO:0000313" key="1">
    <source>
        <dbReference type="EMBL" id="MBB1089229.1"/>
    </source>
</evidence>
<evidence type="ECO:0000313" key="2">
    <source>
        <dbReference type="Proteomes" id="UP000552587"/>
    </source>
</evidence>
<name>A0A7W3U5D0_9GAMM</name>
<dbReference type="InterPro" id="IPR021330">
    <property type="entry name" value="DUF2939"/>
</dbReference>
<dbReference type="EMBL" id="JACHTE010000008">
    <property type="protein sequence ID" value="MBB1089229.1"/>
    <property type="molecule type" value="Genomic_DNA"/>
</dbReference>
<comment type="caution">
    <text evidence="1">The sequence shown here is derived from an EMBL/GenBank/DDBJ whole genome shotgun (WGS) entry which is preliminary data.</text>
</comment>
<dbReference type="Proteomes" id="UP000552587">
    <property type="component" value="Unassembled WGS sequence"/>
</dbReference>
<sequence>MPAGSMKKPLLILAVLVVLAGLLYALSPLPAVRGIRDALREDDDVALSRHVDYDALGRNLRAHAEDYVARRAGASVRGNVFGAFAVDVAGRVAGGLVESLATPTGVKTLMAGRVAWRQGTASGLSLDAPFSGEPVADPFVNARYRLESLSRFRVTFAGDPEADSGTLAVNVILERQGLRWKLTDIDLDETDATRTR</sequence>
<reference evidence="1 2" key="1">
    <citation type="submission" date="2020-07" db="EMBL/GenBank/DDBJ databases">
        <authorList>
            <person name="Xu S."/>
            <person name="Li A."/>
        </authorList>
    </citation>
    <scope>NUCLEOTIDE SEQUENCE [LARGE SCALE GENOMIC DNA]</scope>
    <source>
        <strain evidence="1 2">SG-8</strain>
    </source>
</reference>
<protein>
    <submittedName>
        <fullName evidence="1">DUF2939 domain-containing protein</fullName>
    </submittedName>
</protein>